<organism evidence="3 4">
    <name type="scientific">Rhizoctonia solani</name>
    <dbReference type="NCBI Taxonomy" id="456999"/>
    <lineage>
        <taxon>Eukaryota</taxon>
        <taxon>Fungi</taxon>
        <taxon>Dikarya</taxon>
        <taxon>Basidiomycota</taxon>
        <taxon>Agaricomycotina</taxon>
        <taxon>Agaricomycetes</taxon>
        <taxon>Cantharellales</taxon>
        <taxon>Ceratobasidiaceae</taxon>
        <taxon>Rhizoctonia</taxon>
    </lineage>
</organism>
<sequence>MRLTLLAGFAVSLAARTQAAPTGTNTSAPVVSLPYARYQGFHNETSGLDVFLGIRYAQAPVGERFTLESPKSPIPVKETLQATSQPAKCFQCLRTTVEYSQEEAPVLVWIHGGGYFAGYAASYDPTTMIQARIIPIVDKFLSRHLTSVAGRLPPRIRDQEKWNAECWPFGYGIRAEMDSEKYPFVWWNPDDVTIWGESAGAGGVMMQVVANGGKTAPPLFKRAIASSTYVPPNYRYDDPQAELQYASLVSNTGCANATNTLACLRSLDYATLAAGATQLPRPVVDGSFLTQRPQLSLAKKQVNGHNVDEGRIFVSQDANSTVQSWMQQQFPDLTQQNRTVIENAYQVFASSGASRQTTTVTRYAIFMKATSLGFDRSRPQGLFAVPPSLHSLDLNVYFPGSSSIQPAQPFSQSFFDSFVGALLSFILTGTPNSNPINKSINPNWPLYDSKNPKGMKFNVTASGDANAQFEAIDSALRQRCSIWRSLALTHPNKGFI</sequence>
<dbReference type="InterPro" id="IPR050309">
    <property type="entry name" value="Type-B_Carboxylest/Lipase"/>
</dbReference>
<reference evidence="3" key="1">
    <citation type="submission" date="2020-09" db="EMBL/GenBank/DDBJ databases">
        <title>Comparative genome analyses of four rice-infecting Rhizoctonia solani isolates reveal extensive enrichment of homogalacturonan modification genes.</title>
        <authorList>
            <person name="Lee D.-Y."/>
            <person name="Jeon J."/>
            <person name="Kim K.-T."/>
            <person name="Cheong K."/>
            <person name="Song H."/>
            <person name="Choi G."/>
            <person name="Ko J."/>
            <person name="Opiyo S.O."/>
            <person name="Zuo S."/>
            <person name="Madhav S."/>
            <person name="Lee Y.-H."/>
            <person name="Wang G.-L."/>
        </authorList>
    </citation>
    <scope>NUCLEOTIDE SEQUENCE</scope>
    <source>
        <strain evidence="3">AG1-IA B2</strain>
    </source>
</reference>
<dbReference type="EMBL" id="JACYCF010000005">
    <property type="protein sequence ID" value="KAF8756952.1"/>
    <property type="molecule type" value="Genomic_DNA"/>
</dbReference>
<dbReference type="InterPro" id="IPR002018">
    <property type="entry name" value="CarbesteraseB"/>
</dbReference>
<keyword evidence="3" id="KW-0378">Hydrolase</keyword>
<evidence type="ECO:0000313" key="3">
    <source>
        <dbReference type="EMBL" id="KAF8756952.1"/>
    </source>
</evidence>
<dbReference type="PANTHER" id="PTHR11559">
    <property type="entry name" value="CARBOXYLESTERASE"/>
    <property type="match status" value="1"/>
</dbReference>
<protein>
    <submittedName>
        <fullName evidence="3">Alpha beta-hydrolase</fullName>
    </submittedName>
</protein>
<feature type="signal peptide" evidence="1">
    <location>
        <begin position="1"/>
        <end position="19"/>
    </location>
</feature>
<dbReference type="Pfam" id="PF00135">
    <property type="entry name" value="COesterase"/>
    <property type="match status" value="2"/>
</dbReference>
<evidence type="ECO:0000256" key="1">
    <source>
        <dbReference type="SAM" id="SignalP"/>
    </source>
</evidence>
<accession>A0A8H7IEE9</accession>
<evidence type="ECO:0000259" key="2">
    <source>
        <dbReference type="Pfam" id="PF00135"/>
    </source>
</evidence>
<gene>
    <name evidence="3" type="ORF">RHS01_03759</name>
</gene>
<evidence type="ECO:0000313" key="4">
    <source>
        <dbReference type="Proteomes" id="UP000614334"/>
    </source>
</evidence>
<name>A0A8H7IEE9_9AGAM</name>
<keyword evidence="1" id="KW-0732">Signal</keyword>
<dbReference type="Proteomes" id="UP000614334">
    <property type="component" value="Unassembled WGS sequence"/>
</dbReference>
<comment type="caution">
    <text evidence="3">The sequence shown here is derived from an EMBL/GenBank/DDBJ whole genome shotgun (WGS) entry which is preliminary data.</text>
</comment>
<feature type="domain" description="Carboxylesterase type B" evidence="2">
    <location>
        <begin position="188"/>
        <end position="333"/>
    </location>
</feature>
<feature type="domain" description="Carboxylesterase type B" evidence="2">
    <location>
        <begin position="28"/>
        <end position="98"/>
    </location>
</feature>
<dbReference type="SUPFAM" id="SSF53474">
    <property type="entry name" value="alpha/beta-Hydrolases"/>
    <property type="match status" value="1"/>
</dbReference>
<dbReference type="InterPro" id="IPR029058">
    <property type="entry name" value="AB_hydrolase_fold"/>
</dbReference>
<dbReference type="Gene3D" id="3.40.50.1820">
    <property type="entry name" value="alpha/beta hydrolase"/>
    <property type="match status" value="2"/>
</dbReference>
<dbReference type="GO" id="GO:0016787">
    <property type="term" value="F:hydrolase activity"/>
    <property type="evidence" value="ECO:0007669"/>
    <property type="project" value="UniProtKB-KW"/>
</dbReference>
<feature type="chain" id="PRO_5034654566" evidence="1">
    <location>
        <begin position="20"/>
        <end position="496"/>
    </location>
</feature>
<dbReference type="AlphaFoldDB" id="A0A8H7IEE9"/>
<proteinExistence type="predicted"/>